<accession>A0A6C0JET5</accession>
<sequence>MSKFLNSLLFLAAILAIGLVLSGHKENFELMPDNFPSRLLLDGSYPVKTTGLIDNSNKQQYLLNPVEFTGDYKQATNNKKYWETPCNGEATTPDVCGELYGEKNIEKEAICRPGFDCRRVGFFCSTIN</sequence>
<protein>
    <submittedName>
        <fullName evidence="1">Uncharacterized protein</fullName>
    </submittedName>
</protein>
<reference evidence="1" key="1">
    <citation type="journal article" date="2020" name="Nature">
        <title>Giant virus diversity and host interactions through global metagenomics.</title>
        <authorList>
            <person name="Schulz F."/>
            <person name="Roux S."/>
            <person name="Paez-Espino D."/>
            <person name="Jungbluth S."/>
            <person name="Walsh D.A."/>
            <person name="Denef V.J."/>
            <person name="McMahon K.D."/>
            <person name="Konstantinidis K.T."/>
            <person name="Eloe-Fadrosh E.A."/>
            <person name="Kyrpides N.C."/>
            <person name="Woyke T."/>
        </authorList>
    </citation>
    <scope>NUCLEOTIDE SEQUENCE</scope>
    <source>
        <strain evidence="1">GVMAG-M-3300025880-75</strain>
    </source>
</reference>
<proteinExistence type="predicted"/>
<dbReference type="EMBL" id="MN740355">
    <property type="protein sequence ID" value="QHU02154.1"/>
    <property type="molecule type" value="Genomic_DNA"/>
</dbReference>
<organism evidence="1">
    <name type="scientific">viral metagenome</name>
    <dbReference type="NCBI Taxonomy" id="1070528"/>
    <lineage>
        <taxon>unclassified sequences</taxon>
        <taxon>metagenomes</taxon>
        <taxon>organismal metagenomes</taxon>
    </lineage>
</organism>
<name>A0A6C0JET5_9ZZZZ</name>
<evidence type="ECO:0000313" key="1">
    <source>
        <dbReference type="EMBL" id="QHU02154.1"/>
    </source>
</evidence>
<dbReference type="AlphaFoldDB" id="A0A6C0JET5"/>